<dbReference type="EMBL" id="UINC01010783">
    <property type="protein sequence ID" value="SVA47846.1"/>
    <property type="molecule type" value="Genomic_DNA"/>
</dbReference>
<protein>
    <submittedName>
        <fullName evidence="1">Uncharacterized protein</fullName>
    </submittedName>
</protein>
<accession>A0A381W5M1</accession>
<gene>
    <name evidence="1" type="ORF">METZ01_LOCUS100700</name>
</gene>
<dbReference type="AlphaFoldDB" id="A0A381W5M1"/>
<proteinExistence type="predicted"/>
<organism evidence="1">
    <name type="scientific">marine metagenome</name>
    <dbReference type="NCBI Taxonomy" id="408172"/>
    <lineage>
        <taxon>unclassified sequences</taxon>
        <taxon>metagenomes</taxon>
        <taxon>ecological metagenomes</taxon>
    </lineage>
</organism>
<reference evidence="1" key="1">
    <citation type="submission" date="2018-05" db="EMBL/GenBank/DDBJ databases">
        <authorList>
            <person name="Lanie J.A."/>
            <person name="Ng W.-L."/>
            <person name="Kazmierczak K.M."/>
            <person name="Andrzejewski T.M."/>
            <person name="Davidsen T.M."/>
            <person name="Wayne K.J."/>
            <person name="Tettelin H."/>
            <person name="Glass J.I."/>
            <person name="Rusch D."/>
            <person name="Podicherti R."/>
            <person name="Tsui H.-C.T."/>
            <person name="Winkler M.E."/>
        </authorList>
    </citation>
    <scope>NUCLEOTIDE SEQUENCE</scope>
</reference>
<sequence length="275" mass="31374">MLGQKLLKNLLLMLIAVPVGNINAEIDLTGEWAPRYHEDLPERIPGPSIGEFHGIPINEAARIRGESWDSSILSVPEHQCKPHPADYATRGPSHMRIWKTLDRASQQVTAIRLHISWSASERTIWMDGREHPPDYGAHSWHGFSTGIWEGDQLTVTTTHLKQGWLRRNGLPRSEKAILREHFIRHGNYLTHISIIEDDVFLTEPFIRSQNWVLEPFQQIGPYLCEIAVEVDRPQGIVPHYLFDQNPFLNEYATRHGIPIEAAMGGAETMYPGFIE</sequence>
<evidence type="ECO:0000313" key="1">
    <source>
        <dbReference type="EMBL" id="SVA47846.1"/>
    </source>
</evidence>
<name>A0A381W5M1_9ZZZZ</name>